<dbReference type="PATRIC" id="fig|178900.5.peg.2960"/>
<reference evidence="1 2" key="1">
    <citation type="submission" date="2015-06" db="EMBL/GenBank/DDBJ databases">
        <title>Improved classification and identification of acetic acid bacteria using matrix-assisted laser desorption/ionization time-of-flight mass spectrometry; Gluconobacter nephelii and Gluconobacter uchimurae are later heterotypic synonyms of Gluconobacter japonicus and Gluconobacter oxydans, respectively.</title>
        <authorList>
            <person name="Li L."/>
            <person name="Cleenwerck I."/>
            <person name="De Vuyst L."/>
            <person name="Vandamme P."/>
        </authorList>
    </citation>
    <scope>NUCLEOTIDE SEQUENCE [LARGE SCALE GENOMIC DNA]</scope>
    <source>
        <strain evidence="1 2">LMG 1625</strain>
    </source>
</reference>
<protein>
    <submittedName>
        <fullName evidence="1">Uncharacterized protein</fullName>
    </submittedName>
</protein>
<proteinExistence type="predicted"/>
<evidence type="ECO:0000313" key="2">
    <source>
        <dbReference type="Proteomes" id="UP000075473"/>
    </source>
</evidence>
<name>A0A149QU62_9PROT</name>
<sequence>MRQQSDDVIAFRRLTCPVSAILSLMHRRWNLVELHKHTGISTMQGQSLTRRVDLTQKDILSCREILLTRQEKPLKQWLR</sequence>
<organism evidence="1 2">
    <name type="scientific">Acetobacter cerevisiae</name>
    <dbReference type="NCBI Taxonomy" id="178900"/>
    <lineage>
        <taxon>Bacteria</taxon>
        <taxon>Pseudomonadati</taxon>
        <taxon>Pseudomonadota</taxon>
        <taxon>Alphaproteobacteria</taxon>
        <taxon>Acetobacterales</taxon>
        <taxon>Acetobacteraceae</taxon>
        <taxon>Acetobacter</taxon>
    </lineage>
</organism>
<gene>
    <name evidence="1" type="ORF">AD928_01850</name>
</gene>
<evidence type="ECO:0000313" key="1">
    <source>
        <dbReference type="EMBL" id="KXV00865.1"/>
    </source>
</evidence>
<comment type="caution">
    <text evidence="1">The sequence shown here is derived from an EMBL/GenBank/DDBJ whole genome shotgun (WGS) entry which is preliminary data.</text>
</comment>
<dbReference type="AlphaFoldDB" id="A0A149QU62"/>
<accession>A0A149QU62</accession>
<dbReference type="Proteomes" id="UP000075473">
    <property type="component" value="Unassembled WGS sequence"/>
</dbReference>
<dbReference type="EMBL" id="LHZA01000095">
    <property type="protein sequence ID" value="KXV00865.1"/>
    <property type="molecule type" value="Genomic_DNA"/>
</dbReference>